<dbReference type="Proteomes" id="UP000198615">
    <property type="component" value="Unassembled WGS sequence"/>
</dbReference>
<evidence type="ECO:0000259" key="3">
    <source>
        <dbReference type="Pfam" id="PF01370"/>
    </source>
</evidence>
<dbReference type="InterPro" id="IPR036291">
    <property type="entry name" value="NAD(P)-bd_dom_sf"/>
</dbReference>
<keyword evidence="5" id="KW-1185">Reference proteome</keyword>
<dbReference type="Gene3D" id="3.40.50.720">
    <property type="entry name" value="NAD(P)-binding Rossmann-like Domain"/>
    <property type="match status" value="1"/>
</dbReference>
<dbReference type="Gene3D" id="3.90.25.10">
    <property type="entry name" value="UDP-galactose 4-epimerase, domain 1"/>
    <property type="match status" value="1"/>
</dbReference>
<organism evidence="4 5">
    <name type="scientific">Thalassobaculum litoreum DSM 18839</name>
    <dbReference type="NCBI Taxonomy" id="1123362"/>
    <lineage>
        <taxon>Bacteria</taxon>
        <taxon>Pseudomonadati</taxon>
        <taxon>Pseudomonadota</taxon>
        <taxon>Alphaproteobacteria</taxon>
        <taxon>Rhodospirillales</taxon>
        <taxon>Thalassobaculaceae</taxon>
        <taxon>Thalassobaculum</taxon>
    </lineage>
</organism>
<accession>A0A8G2BED0</accession>
<comment type="caution">
    <text evidence="4">The sequence shown here is derived from an EMBL/GenBank/DDBJ whole genome shotgun (WGS) entry which is preliminary data.</text>
</comment>
<dbReference type="OrthoDB" id="9801785at2"/>
<dbReference type="PANTHER" id="PTHR43000">
    <property type="entry name" value="DTDP-D-GLUCOSE 4,6-DEHYDRATASE-RELATED"/>
    <property type="match status" value="1"/>
</dbReference>
<comment type="similarity">
    <text evidence="2">Belongs to the NAD(P)-dependent epimerase/dehydratase family.</text>
</comment>
<dbReference type="InterPro" id="IPR001509">
    <property type="entry name" value="Epimerase_deHydtase"/>
</dbReference>
<evidence type="ECO:0000313" key="4">
    <source>
        <dbReference type="EMBL" id="SDF05201.1"/>
    </source>
</evidence>
<sequence>MRILVTGGCGFIGSHVVDALLARGDVPVVLDDLSTGRRANLPDRVELFEGSIEDRDAVARAINGCGAVVHLAAIASVQKCNETWAASHAVNVGGTVTVLEAARDAGRISVVYASSAAIYGDNTNTPLSEREVPAPLTAYGVDKYGSELHAGVAGRIHGVPSFGLRFFNVFGPRQDPSSPYSGVISIFASRLARGEGVSIHGDGGQIRDFVYVGDVVAHILAALQAADIAAPVANVCTGQPTSVLGLAETLKSMTGSPGEIAFGPARAGDIRVSIGNPDLAILRMRTRAEVSLEEGLRRLLRADYALDLDS</sequence>
<evidence type="ECO:0000256" key="2">
    <source>
        <dbReference type="ARBA" id="ARBA00007637"/>
    </source>
</evidence>
<dbReference type="Pfam" id="PF01370">
    <property type="entry name" value="Epimerase"/>
    <property type="match status" value="1"/>
</dbReference>
<protein>
    <submittedName>
        <fullName evidence="4">UDP-glucose 4-epimerase</fullName>
    </submittedName>
</protein>
<feature type="domain" description="NAD-dependent epimerase/dehydratase" evidence="3">
    <location>
        <begin position="3"/>
        <end position="227"/>
    </location>
</feature>
<dbReference type="AlphaFoldDB" id="A0A8G2BED0"/>
<evidence type="ECO:0000256" key="1">
    <source>
        <dbReference type="ARBA" id="ARBA00005125"/>
    </source>
</evidence>
<comment type="pathway">
    <text evidence="1">Bacterial outer membrane biogenesis; LPS O-antigen biosynthesis.</text>
</comment>
<gene>
    <name evidence="4" type="ORF">SAMN05660686_00044</name>
</gene>
<evidence type="ECO:0000313" key="5">
    <source>
        <dbReference type="Proteomes" id="UP000198615"/>
    </source>
</evidence>
<reference evidence="4 5" key="1">
    <citation type="submission" date="2016-10" db="EMBL/GenBank/DDBJ databases">
        <authorList>
            <person name="Varghese N."/>
            <person name="Submissions S."/>
        </authorList>
    </citation>
    <scope>NUCLEOTIDE SEQUENCE [LARGE SCALE GENOMIC DNA]</scope>
    <source>
        <strain evidence="4 5">DSM 18839</strain>
    </source>
</reference>
<dbReference type="EMBL" id="FNBW01000001">
    <property type="protein sequence ID" value="SDF05201.1"/>
    <property type="molecule type" value="Genomic_DNA"/>
</dbReference>
<name>A0A8G2BED0_9PROT</name>
<proteinExistence type="inferred from homology"/>
<dbReference type="SUPFAM" id="SSF51735">
    <property type="entry name" value="NAD(P)-binding Rossmann-fold domains"/>
    <property type="match status" value="1"/>
</dbReference>
<dbReference type="RefSeq" id="WP_093147311.1">
    <property type="nucleotide sequence ID" value="NZ_FNBW01000001.1"/>
</dbReference>